<evidence type="ECO:0000259" key="1">
    <source>
        <dbReference type="Pfam" id="PF00534"/>
    </source>
</evidence>
<keyword evidence="3" id="KW-1185">Reference proteome</keyword>
<protein>
    <submittedName>
        <fullName evidence="2">Glycosyltransferase family 4 protein</fullName>
    </submittedName>
</protein>
<evidence type="ECO:0000313" key="3">
    <source>
        <dbReference type="Proteomes" id="UP001501436"/>
    </source>
</evidence>
<dbReference type="PANTHER" id="PTHR45947">
    <property type="entry name" value="SULFOQUINOVOSYL TRANSFERASE SQD2"/>
    <property type="match status" value="1"/>
</dbReference>
<comment type="caution">
    <text evidence="2">The sequence shown here is derived from an EMBL/GenBank/DDBJ whole genome shotgun (WGS) entry which is preliminary data.</text>
</comment>
<feature type="domain" description="Glycosyl transferase family 1" evidence="1">
    <location>
        <begin position="237"/>
        <end position="384"/>
    </location>
</feature>
<name>A0ABP9FK14_9SPHI</name>
<organism evidence="2 3">
    <name type="scientific">Mucilaginibacter defluvii</name>
    <dbReference type="NCBI Taxonomy" id="1196019"/>
    <lineage>
        <taxon>Bacteria</taxon>
        <taxon>Pseudomonadati</taxon>
        <taxon>Bacteroidota</taxon>
        <taxon>Sphingobacteriia</taxon>
        <taxon>Sphingobacteriales</taxon>
        <taxon>Sphingobacteriaceae</taxon>
        <taxon>Mucilaginibacter</taxon>
    </lineage>
</organism>
<proteinExistence type="predicted"/>
<dbReference type="Gene3D" id="3.40.50.2000">
    <property type="entry name" value="Glycogen Phosphorylase B"/>
    <property type="match status" value="2"/>
</dbReference>
<gene>
    <name evidence="2" type="ORF">GCM10023313_01660</name>
</gene>
<evidence type="ECO:0000313" key="2">
    <source>
        <dbReference type="EMBL" id="GAA4902875.1"/>
    </source>
</evidence>
<dbReference type="InterPro" id="IPR050194">
    <property type="entry name" value="Glycosyltransferase_grp1"/>
</dbReference>
<dbReference type="EMBL" id="BAABJI010000001">
    <property type="protein sequence ID" value="GAA4902875.1"/>
    <property type="molecule type" value="Genomic_DNA"/>
</dbReference>
<dbReference type="CDD" id="cd03801">
    <property type="entry name" value="GT4_PimA-like"/>
    <property type="match status" value="1"/>
</dbReference>
<dbReference type="Proteomes" id="UP001501436">
    <property type="component" value="Unassembled WGS sequence"/>
</dbReference>
<dbReference type="SUPFAM" id="SSF53756">
    <property type="entry name" value="UDP-Glycosyltransferase/glycogen phosphorylase"/>
    <property type="match status" value="1"/>
</dbReference>
<accession>A0ABP9FK14</accession>
<reference evidence="3" key="1">
    <citation type="journal article" date="2019" name="Int. J. Syst. Evol. Microbiol.">
        <title>The Global Catalogue of Microorganisms (GCM) 10K type strain sequencing project: providing services to taxonomists for standard genome sequencing and annotation.</title>
        <authorList>
            <consortium name="The Broad Institute Genomics Platform"/>
            <consortium name="The Broad Institute Genome Sequencing Center for Infectious Disease"/>
            <person name="Wu L."/>
            <person name="Ma J."/>
        </authorList>
    </citation>
    <scope>NUCLEOTIDE SEQUENCE [LARGE SCALE GENOMIC DNA]</scope>
    <source>
        <strain evidence="3">JCM 18283</strain>
    </source>
</reference>
<dbReference type="InterPro" id="IPR001296">
    <property type="entry name" value="Glyco_trans_1"/>
</dbReference>
<dbReference type="Pfam" id="PF00534">
    <property type="entry name" value="Glycos_transf_1"/>
    <property type="match status" value="1"/>
</dbReference>
<dbReference type="PANTHER" id="PTHR45947:SF3">
    <property type="entry name" value="SULFOQUINOVOSYL TRANSFERASE SQD2"/>
    <property type="match status" value="1"/>
</dbReference>
<sequence length="412" mass="48002">MKKRIAFIVQRYGEEVNGGAEYHCRILAEKLTDDFDVQVLTSCAKDYMSWANEYPAGESYLNNVKIIRFPVKQMRDFVRFGLLNKKLNKRNKRKKWLSAIKMLPAYDRFFHSFYERKWIDEQGPFMPELLGYLKSRYDNFDAFIFFTYLYYPTAKGLELVKDKAIFIPTAHDEPPIYMHLFRRLFKQPKAILYNTPSEQKFVNNLFKNTDIYADIVGVGITEKQVPFVANEHHHLVNSGYLIYIGRIETSKQCDVLAQHFVNYKIQNQNNLKLVFVGRAFMELVQHPDIIYTGFVSEELKLSLLCNARALIIPSIYESLSLVTLESMAQGIPVIANERSEVLKDHINNSQAGFLYHDQQSFNKALDVAINPALDRKQLSLNAKQYVAENYTWPVVINKFIKAVDYVVKSNRH</sequence>
<dbReference type="RefSeq" id="WP_345328935.1">
    <property type="nucleotide sequence ID" value="NZ_BAABJI010000001.1"/>
</dbReference>